<dbReference type="Proteomes" id="UP000233458">
    <property type="component" value="Chromosome"/>
</dbReference>
<accession>A0ABN5FNK4</accession>
<reference evidence="2 3" key="1">
    <citation type="submission" date="2017-10" db="EMBL/GenBank/DDBJ databases">
        <title>Biodiversity and function of Thalassospira species in the particle-attached aromatic-hydrocarbon-degrading consortia from the surface seawater of the China South Sea.</title>
        <authorList>
            <person name="Dong C."/>
            <person name="Liu R."/>
            <person name="Shao Z."/>
        </authorList>
    </citation>
    <scope>NUCLEOTIDE SEQUENCE [LARGE SCALE GENOMIC DNA]</scope>
    <source>
        <strain evidence="2 3">CSC3H3</strain>
    </source>
</reference>
<feature type="compositionally biased region" description="Basic and acidic residues" evidence="1">
    <location>
        <begin position="94"/>
        <end position="112"/>
    </location>
</feature>
<dbReference type="EMBL" id="CP024199">
    <property type="protein sequence ID" value="AUG54064.1"/>
    <property type="molecule type" value="Genomic_DNA"/>
</dbReference>
<gene>
    <name evidence="2" type="ORF">CSC3H3_16025</name>
</gene>
<organism evidence="2 3">
    <name type="scientific">Thalassospira marina</name>
    <dbReference type="NCBI Taxonomy" id="2048283"/>
    <lineage>
        <taxon>Bacteria</taxon>
        <taxon>Pseudomonadati</taxon>
        <taxon>Pseudomonadota</taxon>
        <taxon>Alphaproteobacteria</taxon>
        <taxon>Rhodospirillales</taxon>
        <taxon>Thalassospiraceae</taxon>
        <taxon>Thalassospira</taxon>
    </lineage>
</organism>
<feature type="region of interest" description="Disordered" evidence="1">
    <location>
        <begin position="1"/>
        <end position="38"/>
    </location>
</feature>
<feature type="region of interest" description="Disordered" evidence="1">
    <location>
        <begin position="81"/>
        <end position="112"/>
    </location>
</feature>
<name>A0ABN5FNK4_9PROT</name>
<protein>
    <submittedName>
        <fullName evidence="2">Uncharacterized protein</fullName>
    </submittedName>
</protein>
<feature type="region of interest" description="Disordered" evidence="1">
    <location>
        <begin position="127"/>
        <end position="153"/>
    </location>
</feature>
<sequence length="164" mass="17575">MPGSSSPVSGIAGEGRELDGAGSAVLRDASSSGAENPVAAVSPEDAAAMIGALSEGLASLHNVIEALPDLARILRLLAEREMSVPSNSSGHNRRASDRANDRAPSRPQGRDWTIDDAVEIHNLCSETRRTGRNLPQATSRYQTRQRTDDDDILPPNFLFGRRFD</sequence>
<evidence type="ECO:0000313" key="2">
    <source>
        <dbReference type="EMBL" id="AUG54064.1"/>
    </source>
</evidence>
<evidence type="ECO:0000256" key="1">
    <source>
        <dbReference type="SAM" id="MobiDB-lite"/>
    </source>
</evidence>
<evidence type="ECO:0000313" key="3">
    <source>
        <dbReference type="Proteomes" id="UP000233458"/>
    </source>
</evidence>
<proteinExistence type="predicted"/>
<keyword evidence="3" id="KW-1185">Reference proteome</keyword>